<evidence type="ECO:0000256" key="1">
    <source>
        <dbReference type="SAM" id="MobiDB-lite"/>
    </source>
</evidence>
<dbReference type="AlphaFoldDB" id="A0A0K1PXA7"/>
<organism evidence="4 5">
    <name type="scientific">Labilithrix luteola</name>
    <dbReference type="NCBI Taxonomy" id="1391654"/>
    <lineage>
        <taxon>Bacteria</taxon>
        <taxon>Pseudomonadati</taxon>
        <taxon>Myxococcota</taxon>
        <taxon>Polyangia</taxon>
        <taxon>Polyangiales</taxon>
        <taxon>Labilitrichaceae</taxon>
        <taxon>Labilithrix</taxon>
    </lineage>
</organism>
<keyword evidence="2" id="KW-0732">Signal</keyword>
<feature type="signal peptide" evidence="2">
    <location>
        <begin position="1"/>
        <end position="17"/>
    </location>
</feature>
<dbReference type="Proteomes" id="UP000064967">
    <property type="component" value="Chromosome"/>
</dbReference>
<dbReference type="STRING" id="1391654.AKJ09_04816"/>
<feature type="chain" id="PRO_5005466440" description="PEGA domain-containing protein" evidence="2">
    <location>
        <begin position="18"/>
        <end position="335"/>
    </location>
</feature>
<sequence>MMVAVLALSSGLTSGCAAVFRSSAPPVQFESDPDGAQIFLKEVPQGQPTPAVIQVPRAGTTYVAVTKPGYADHRSVVKKSKNGAWLTWDILTCAIPVLLCIPLIADGASGAWNNVERVHHAKLEPLGPGGPNYGARLPPGMPVGAGASPSASSNTAPPRPEMSESERKATARAAFLEGVELADKGDCTHAIGRFEIAQRLFDAPTHLQHLADCQVSVGKLIEAQENYETLAHANLSPQAPDAFKQAQESGRQSLAALRQRIPTMRIQINPSPSTLRNLVVQINGKVMPTDLIGIARPVNPGTYRVVTQATGYKTTQREIVLVEGDTKTLEVQLTR</sequence>
<name>A0A0K1PXA7_9BACT</name>
<protein>
    <recommendedName>
        <fullName evidence="3">PEGA domain-containing protein</fullName>
    </recommendedName>
</protein>
<keyword evidence="5" id="KW-1185">Reference proteome</keyword>
<evidence type="ECO:0000256" key="2">
    <source>
        <dbReference type="SAM" id="SignalP"/>
    </source>
</evidence>
<dbReference type="Gene3D" id="2.60.40.1120">
    <property type="entry name" value="Carboxypeptidase-like, regulatory domain"/>
    <property type="match status" value="1"/>
</dbReference>
<feature type="compositionally biased region" description="Low complexity" evidence="1">
    <location>
        <begin position="142"/>
        <end position="156"/>
    </location>
</feature>
<dbReference type="KEGG" id="llu:AKJ09_04816"/>
<dbReference type="EMBL" id="CP012333">
    <property type="protein sequence ID" value="AKU98152.1"/>
    <property type="molecule type" value="Genomic_DNA"/>
</dbReference>
<accession>A0A0K1PXA7</accession>
<feature type="region of interest" description="Disordered" evidence="1">
    <location>
        <begin position="127"/>
        <end position="169"/>
    </location>
</feature>
<evidence type="ECO:0000313" key="4">
    <source>
        <dbReference type="EMBL" id="AKU98152.1"/>
    </source>
</evidence>
<evidence type="ECO:0000259" key="3">
    <source>
        <dbReference type="Pfam" id="PF08308"/>
    </source>
</evidence>
<gene>
    <name evidence="4" type="ORF">AKJ09_04816</name>
</gene>
<reference evidence="4 5" key="1">
    <citation type="submission" date="2015-08" db="EMBL/GenBank/DDBJ databases">
        <authorList>
            <person name="Babu N.S."/>
            <person name="Beckwith C.J."/>
            <person name="Beseler K.G."/>
            <person name="Brison A."/>
            <person name="Carone J.V."/>
            <person name="Caskin T.P."/>
            <person name="Diamond M."/>
            <person name="Durham M.E."/>
            <person name="Foxe J.M."/>
            <person name="Go M."/>
            <person name="Henderson B.A."/>
            <person name="Jones I.B."/>
            <person name="McGettigan J.A."/>
            <person name="Micheletti S.J."/>
            <person name="Nasrallah M.E."/>
            <person name="Ortiz D."/>
            <person name="Piller C.R."/>
            <person name="Privatt S.R."/>
            <person name="Schneider S.L."/>
            <person name="Sharp S."/>
            <person name="Smith T.C."/>
            <person name="Stanton J.D."/>
            <person name="Ullery H.E."/>
            <person name="Wilson R.J."/>
            <person name="Serrano M.G."/>
            <person name="Buck G."/>
            <person name="Lee V."/>
            <person name="Wang Y."/>
            <person name="Carvalho R."/>
            <person name="Voegtly L."/>
            <person name="Shi R."/>
            <person name="Duckworth R."/>
            <person name="Johnson A."/>
            <person name="Loviza R."/>
            <person name="Walstead R."/>
            <person name="Shah Z."/>
            <person name="Kiflezghi M."/>
            <person name="Wade K."/>
            <person name="Ball S.L."/>
            <person name="Bradley K.W."/>
            <person name="Asai D.J."/>
            <person name="Bowman C.A."/>
            <person name="Russell D.A."/>
            <person name="Pope W.H."/>
            <person name="Jacobs-Sera D."/>
            <person name="Hendrix R.W."/>
            <person name="Hatfull G.F."/>
        </authorList>
    </citation>
    <scope>NUCLEOTIDE SEQUENCE [LARGE SCALE GENOMIC DNA]</scope>
    <source>
        <strain evidence="4 5">DSM 27648</strain>
    </source>
</reference>
<proteinExistence type="predicted"/>
<dbReference type="Pfam" id="PF08308">
    <property type="entry name" value="PEGA"/>
    <property type="match status" value="1"/>
</dbReference>
<evidence type="ECO:0000313" key="5">
    <source>
        <dbReference type="Proteomes" id="UP000064967"/>
    </source>
</evidence>
<dbReference type="InterPro" id="IPR013229">
    <property type="entry name" value="PEGA"/>
</dbReference>
<feature type="domain" description="PEGA" evidence="3">
    <location>
        <begin position="30"/>
        <end position="78"/>
    </location>
</feature>